<keyword evidence="2 4" id="KW-0863">Zinc-finger</keyword>
<dbReference type="GO" id="GO:0008270">
    <property type="term" value="F:zinc ion binding"/>
    <property type="evidence" value="ECO:0007669"/>
    <property type="project" value="UniProtKB-KW"/>
</dbReference>
<organism evidence="7">
    <name type="scientific">Apis mellifera</name>
    <name type="common">Honeybee</name>
    <dbReference type="NCBI Taxonomy" id="7460"/>
    <lineage>
        <taxon>Eukaryota</taxon>
        <taxon>Metazoa</taxon>
        <taxon>Ecdysozoa</taxon>
        <taxon>Arthropoda</taxon>
        <taxon>Hexapoda</taxon>
        <taxon>Insecta</taxon>
        <taxon>Pterygota</taxon>
        <taxon>Neoptera</taxon>
        <taxon>Endopterygota</taxon>
        <taxon>Hymenoptera</taxon>
        <taxon>Apocrita</taxon>
        <taxon>Aculeata</taxon>
        <taxon>Apoidea</taxon>
        <taxon>Anthophila</taxon>
        <taxon>Apidae</taxon>
        <taxon>Apis</taxon>
    </lineage>
</organism>
<feature type="domain" description="C2H2-type" evidence="6">
    <location>
        <begin position="763"/>
        <end position="790"/>
    </location>
</feature>
<feature type="compositionally biased region" description="Basic residues" evidence="5">
    <location>
        <begin position="141"/>
        <end position="151"/>
    </location>
</feature>
<dbReference type="InterPro" id="IPR036236">
    <property type="entry name" value="Znf_C2H2_sf"/>
</dbReference>
<dbReference type="GeneID" id="726302"/>
<dbReference type="GO" id="GO:0000981">
    <property type="term" value="F:DNA-binding transcription factor activity, RNA polymerase II-specific"/>
    <property type="evidence" value="ECO:0007669"/>
    <property type="project" value="TreeGrafter"/>
</dbReference>
<dbReference type="SMART" id="SM00355">
    <property type="entry name" value="ZnF_C2H2"/>
    <property type="match status" value="3"/>
</dbReference>
<feature type="region of interest" description="Disordered" evidence="5">
    <location>
        <begin position="584"/>
        <end position="659"/>
    </location>
</feature>
<sequence length="813" mass="89941">MLALAMRREHTTGRSNYEPANPLAGFDHLQHNSGNPFAVVPSSSEGRLRETGPEPDGELQEFVDIAQVQQLLQQQQQHQQHQHQQHQQQQQQQQQHQQQQHQQQQQQQHHHHHHQQQVAAAAAASCIWGAVYPPPPPALGYHHHHHHHHHPPPPPSGEDTQCGTEEIVATSQGGDQLQRMTMDGMEVVGSQPHAATSPFLLSPPPLGHHHHHHHPHATFNLQTVQLSFDACLPYNSATSSNSIVCGVGGTSTPAATTCTSSTSCNKTIPSLSLAPCAPLQAQHQNSADTTDHHGRHHQHHHQRLNDHQHHRHVDASSPSSDSTDGKRRLQSVNEEKDCSRECRDDLQESNDKDKTGDLNTPVTTSSDLPSFFGPSALVEPPPISGSLAGEDLSLEEATAEDDETGTSTGRDHRHHHHQESQDQGTPGAPPSASPPRHHQAQDDADRCNVLQGGVILYSPHSTSSVSSAPASSVNICNVPTLTYHGVFTTTCTQSSPLNAQNQQQPPQQQQQQQQQQPTTQELWGPLTSPTLTLTNPPFLHSALHSAPYGGETVELLPVESKPPPPPGYHDTPTTTQAAWLTTHEDPYDPNLLSHHHPHHHRQEAALKQEPSGASGYGPAVQQQQQQQPQQAQPSQQQQQQQQQPPPPSAGTTGVQLAEYNPSTSKGHEILSQVYQQSPLPLRLVPVKPRKYPNRPSKTPVHERPYACPVDGCDRRFSRSDELTRHIRIHTGQKPFQCRICMRSFSRSDHLTTHVRTHTGEKPFCCDQCGRKFARSDEKKRHAKVHLKQRLKREATHASARNHPQSHASPPCNQ</sequence>
<accession>A0A8B8HAP1</accession>
<evidence type="ECO:0000256" key="3">
    <source>
        <dbReference type="ARBA" id="ARBA00022833"/>
    </source>
</evidence>
<feature type="region of interest" description="Disordered" evidence="5">
    <location>
        <begin position="1"/>
        <end position="57"/>
    </location>
</feature>
<protein>
    <submittedName>
        <fullName evidence="9">Alpha-protein kinase 1 isoform X1</fullName>
    </submittedName>
</protein>
<dbReference type="EnsemblMetazoa" id="XM_026445312">
    <property type="protein sequence ID" value="XP_026301097"/>
    <property type="gene ID" value="LOC726302"/>
</dbReference>
<evidence type="ECO:0000256" key="2">
    <source>
        <dbReference type="ARBA" id="ARBA00022771"/>
    </source>
</evidence>
<feature type="compositionally biased region" description="Low complexity" evidence="5">
    <location>
        <begin position="502"/>
        <end position="539"/>
    </location>
</feature>
<dbReference type="Proteomes" id="UP000005203">
    <property type="component" value="Linkage group LG15"/>
</dbReference>
<dbReference type="FunFam" id="3.30.160.60:FF:000515">
    <property type="entry name" value="early growth response protein 4"/>
    <property type="match status" value="1"/>
</dbReference>
<dbReference type="GO" id="GO:0000978">
    <property type="term" value="F:RNA polymerase II cis-regulatory region sequence-specific DNA binding"/>
    <property type="evidence" value="ECO:0007669"/>
    <property type="project" value="TreeGrafter"/>
</dbReference>
<feature type="compositionally biased region" description="Acidic residues" evidence="5">
    <location>
        <begin position="392"/>
        <end position="404"/>
    </location>
</feature>
<feature type="compositionally biased region" description="Basic residues" evidence="5">
    <location>
        <begin position="293"/>
        <end position="312"/>
    </location>
</feature>
<feature type="compositionally biased region" description="Basic and acidic residues" evidence="5">
    <location>
        <begin position="323"/>
        <end position="356"/>
    </location>
</feature>
<dbReference type="KEGG" id="ame:726302"/>
<feature type="compositionally biased region" description="Polar residues" evidence="5">
    <location>
        <begin position="650"/>
        <end position="659"/>
    </location>
</feature>
<gene>
    <name evidence="9" type="primary">LOC726302</name>
</gene>
<feature type="region of interest" description="Disordered" evidence="5">
    <location>
        <begin position="776"/>
        <end position="813"/>
    </location>
</feature>
<keyword evidence="9" id="KW-0418">Kinase</keyword>
<dbReference type="RefSeq" id="XP_026301097.1">
    <property type="nucleotide sequence ID" value="XM_026445312.1"/>
</dbReference>
<dbReference type="SUPFAM" id="SSF57667">
    <property type="entry name" value="beta-beta-alpha zinc fingers"/>
    <property type="match status" value="2"/>
</dbReference>
<feature type="domain" description="C2H2-type" evidence="6">
    <location>
        <begin position="705"/>
        <end position="734"/>
    </location>
</feature>
<dbReference type="GO" id="GO:0016301">
    <property type="term" value="F:kinase activity"/>
    <property type="evidence" value="ECO:0007669"/>
    <property type="project" value="UniProtKB-KW"/>
</dbReference>
<feature type="region of interest" description="Disordered" evidence="5">
    <location>
        <begin position="280"/>
        <end position="443"/>
    </location>
</feature>
<keyword evidence="9" id="KW-0808">Transferase</keyword>
<proteinExistence type="predicted"/>
<dbReference type="PROSITE" id="PS50157">
    <property type="entry name" value="ZINC_FINGER_C2H2_2"/>
    <property type="match status" value="3"/>
</dbReference>
<evidence type="ECO:0000256" key="5">
    <source>
        <dbReference type="SAM" id="MobiDB-lite"/>
    </source>
</evidence>
<name>A0A7M7MUB8_APIME</name>
<evidence type="ECO:0000313" key="7">
    <source>
        <dbReference type="EnsemblMetazoa" id="XP_026301097"/>
    </source>
</evidence>
<feature type="region of interest" description="Disordered" evidence="5">
    <location>
        <begin position="496"/>
        <end position="545"/>
    </location>
</feature>
<evidence type="ECO:0000313" key="9">
    <source>
        <dbReference type="RefSeq" id="XP_026301097.1"/>
    </source>
</evidence>
<feature type="compositionally biased region" description="Basic and acidic residues" evidence="5">
    <location>
        <begin position="1"/>
        <end position="12"/>
    </location>
</feature>
<dbReference type="OrthoDB" id="8197458at2759"/>
<evidence type="ECO:0000259" key="6">
    <source>
        <dbReference type="PROSITE" id="PS50157"/>
    </source>
</evidence>
<feature type="compositionally biased region" description="Low complexity" evidence="5">
    <location>
        <begin position="621"/>
        <end position="642"/>
    </location>
</feature>
<dbReference type="Pfam" id="PF00096">
    <property type="entry name" value="zf-C2H2"/>
    <property type="match status" value="2"/>
</dbReference>
<dbReference type="PANTHER" id="PTHR23235:SF60">
    <property type="entry name" value="STRIPE, ISOFORM D"/>
    <property type="match status" value="1"/>
</dbReference>
<feature type="region of interest" description="Disordered" evidence="5">
    <location>
        <begin position="74"/>
        <end position="120"/>
    </location>
</feature>
<feature type="compositionally biased region" description="Polar residues" evidence="5">
    <location>
        <begin position="31"/>
        <end position="45"/>
    </location>
</feature>
<feature type="compositionally biased region" description="Basic residues" evidence="5">
    <location>
        <begin position="780"/>
        <end position="790"/>
    </location>
</feature>
<dbReference type="Gene3D" id="3.30.160.60">
    <property type="entry name" value="Classic Zinc Finger"/>
    <property type="match status" value="3"/>
</dbReference>
<keyword evidence="3" id="KW-0862">Zinc</keyword>
<feature type="compositionally biased region" description="Low complexity" evidence="5">
    <location>
        <begin position="85"/>
        <end position="107"/>
    </location>
</feature>
<evidence type="ECO:0000313" key="8">
    <source>
        <dbReference type="Proteomes" id="UP000005203"/>
    </source>
</evidence>
<reference evidence="9" key="2">
    <citation type="submission" date="2025-04" db="UniProtKB">
        <authorList>
            <consortium name="RefSeq"/>
        </authorList>
    </citation>
    <scope>IDENTIFICATION</scope>
    <source>
        <strain evidence="9">DH4</strain>
        <tissue evidence="9">Whole body</tissue>
    </source>
</reference>
<dbReference type="PANTHER" id="PTHR23235">
    <property type="entry name" value="KRUEPPEL-LIKE TRANSCRIPTION FACTOR"/>
    <property type="match status" value="1"/>
</dbReference>
<reference evidence="7" key="1">
    <citation type="submission" date="2021-01" db="UniProtKB">
        <authorList>
            <consortium name="EnsemblMetazoa"/>
        </authorList>
    </citation>
    <scope>IDENTIFICATION</scope>
    <source>
        <strain evidence="7">DH4</strain>
    </source>
</reference>
<dbReference type="PROSITE" id="PS00028">
    <property type="entry name" value="ZINC_FINGER_C2H2_1"/>
    <property type="match status" value="3"/>
</dbReference>
<accession>A0A7M7MUB8</accession>
<dbReference type="InterPro" id="IPR013087">
    <property type="entry name" value="Znf_C2H2_type"/>
</dbReference>
<evidence type="ECO:0000256" key="1">
    <source>
        <dbReference type="ARBA" id="ARBA00022723"/>
    </source>
</evidence>
<dbReference type="AlphaFoldDB" id="A0A7M7MUB8"/>
<feature type="compositionally biased region" description="Polar residues" evidence="5">
    <location>
        <begin position="357"/>
        <end position="368"/>
    </location>
</feature>
<feature type="region of interest" description="Disordered" evidence="5">
    <location>
        <begin position="139"/>
        <end position="162"/>
    </location>
</feature>
<feature type="domain" description="C2H2-type" evidence="6">
    <location>
        <begin position="735"/>
        <end position="762"/>
    </location>
</feature>
<feature type="compositionally biased region" description="Polar residues" evidence="5">
    <location>
        <begin position="801"/>
        <end position="813"/>
    </location>
</feature>
<keyword evidence="8" id="KW-1185">Reference proteome</keyword>
<evidence type="ECO:0000256" key="4">
    <source>
        <dbReference type="PROSITE-ProRule" id="PRU00042"/>
    </source>
</evidence>
<keyword evidence="1" id="KW-0479">Metal-binding</keyword>